<evidence type="ECO:0000256" key="8">
    <source>
        <dbReference type="SAM" id="MobiDB-lite"/>
    </source>
</evidence>
<dbReference type="Pfam" id="PF00069">
    <property type="entry name" value="Pkinase"/>
    <property type="match status" value="1"/>
</dbReference>
<evidence type="ECO:0000256" key="1">
    <source>
        <dbReference type="ARBA" id="ARBA00008832"/>
    </source>
</evidence>
<feature type="binding site" evidence="7">
    <location>
        <position position="55"/>
    </location>
    <ligand>
        <name>ATP</name>
        <dbReference type="ChEBI" id="CHEBI:30616"/>
    </ligand>
</feature>
<evidence type="ECO:0000256" key="5">
    <source>
        <dbReference type="ARBA" id="ARBA00022777"/>
    </source>
</evidence>
<dbReference type="GeneID" id="140006665"/>
<dbReference type="CDD" id="cd07859">
    <property type="entry name" value="STKc_TDY_MAPK"/>
    <property type="match status" value="1"/>
</dbReference>
<proteinExistence type="inferred from homology"/>
<keyword evidence="4 7" id="KW-0547">Nucleotide-binding</keyword>
<dbReference type="InterPro" id="IPR003527">
    <property type="entry name" value="MAP_kinase_CS"/>
</dbReference>
<sequence>MQPDHRKKSSTEMDFFSEYGDASRYKIQEVIGKGSYGVVCSAIDTHTGEKVAIKKIHDIFEHISDAARILREIKLLRLLRHPDIVEIKHIMLPPSRREFKDIYVVFELMESDLHQVIKANDDLTREHYQFFLYQLLRALKYIHTANVYHRDLKPKNILANANCKLKICDFGLARVAFNDTPTTVFWTDYVATRWYRAPELCGSFFSKYTPAIDIWSIGCIFAEVLTGKPLFPGKNVVHQLDLMTDLLGTPSMDTISRVRNDKARRYLTSMRKKQPVPFSQKFPNADPLALRLLEKLLAFDPKDRPTAEEALADPYFRGLAKVEREPSCLPISKMEFEFERRRVTKEDVRELIFREILEYHPQLLKDYMNGIERTNFLYPSAVDQFRKQFAHLEENGGKNGTVIPFERKHVSLPRSTIVHSNAVPSKEQLRAPTLKDRQNGEEPCCRNPRDSDGLPGSLSRTLQTQQRIPQAKPGKAVGPVLPYENGNVNKEAYDPRTVVRNPVLQPPPQVIPSAYCYHGSGTVKQEKSVMENERNLSSQGRQMPQCGMAAKMAPDIAINIDGNPFYMTRTPGTKVDQVDDRITIDTNLLQAKAQFSGIGVAAAASAAASRKVGTVQFGFSRMY</sequence>
<dbReference type="SMART" id="SM00220">
    <property type="entry name" value="S_TKc"/>
    <property type="match status" value="1"/>
</dbReference>
<evidence type="ECO:0000259" key="9">
    <source>
        <dbReference type="PROSITE" id="PS50011"/>
    </source>
</evidence>
<feature type="compositionally biased region" description="Basic and acidic residues" evidence="8">
    <location>
        <begin position="427"/>
        <end position="452"/>
    </location>
</feature>
<reference evidence="11" key="1">
    <citation type="submission" date="2025-08" db="UniProtKB">
        <authorList>
            <consortium name="RefSeq"/>
        </authorList>
    </citation>
    <scope>IDENTIFICATION</scope>
    <source>
        <tissue evidence="11">Leaves</tissue>
    </source>
</reference>
<feature type="compositionally biased region" description="Polar residues" evidence="8">
    <location>
        <begin position="458"/>
        <end position="468"/>
    </location>
</feature>
<dbReference type="PROSITE" id="PS50011">
    <property type="entry name" value="PROTEIN_KINASE_DOM"/>
    <property type="match status" value="1"/>
</dbReference>
<evidence type="ECO:0000256" key="2">
    <source>
        <dbReference type="ARBA" id="ARBA00022527"/>
    </source>
</evidence>
<keyword evidence="3" id="KW-0808">Transferase</keyword>
<accession>A0ABM4UCR5</accession>
<dbReference type="Proteomes" id="UP001652660">
    <property type="component" value="Chromosome 5e"/>
</dbReference>
<dbReference type="Gene3D" id="1.10.510.10">
    <property type="entry name" value="Transferase(Phosphotransferase) domain 1"/>
    <property type="match status" value="1"/>
</dbReference>
<dbReference type="RefSeq" id="XP_071905071.1">
    <property type="nucleotide sequence ID" value="XM_072048970.1"/>
</dbReference>
<keyword evidence="5" id="KW-0418">Kinase</keyword>
<feature type="domain" description="Protein kinase" evidence="9">
    <location>
        <begin position="25"/>
        <end position="316"/>
    </location>
</feature>
<feature type="region of interest" description="Disordered" evidence="8">
    <location>
        <begin position="419"/>
        <end position="481"/>
    </location>
</feature>
<comment type="similarity">
    <text evidence="1">Belongs to the protein kinase superfamily. CMGC Ser/Thr protein kinase family. MAP kinase subfamily.</text>
</comment>
<evidence type="ECO:0000256" key="6">
    <source>
        <dbReference type="ARBA" id="ARBA00022840"/>
    </source>
</evidence>
<keyword evidence="6 7" id="KW-0067">ATP-binding</keyword>
<gene>
    <name evidence="11" type="primary">LOC140006665</name>
</gene>
<keyword evidence="2" id="KW-0723">Serine/threonine-protein kinase</keyword>
<dbReference type="InterPro" id="IPR017441">
    <property type="entry name" value="Protein_kinase_ATP_BS"/>
</dbReference>
<evidence type="ECO:0000256" key="7">
    <source>
        <dbReference type="PROSITE-ProRule" id="PRU10141"/>
    </source>
</evidence>
<dbReference type="Gene3D" id="3.30.200.20">
    <property type="entry name" value="Phosphorylase Kinase, domain 1"/>
    <property type="match status" value="1"/>
</dbReference>
<keyword evidence="10" id="KW-1185">Reference proteome</keyword>
<evidence type="ECO:0000256" key="4">
    <source>
        <dbReference type="ARBA" id="ARBA00022741"/>
    </source>
</evidence>
<dbReference type="SUPFAM" id="SSF56112">
    <property type="entry name" value="Protein kinase-like (PK-like)"/>
    <property type="match status" value="1"/>
</dbReference>
<dbReference type="InterPro" id="IPR050117">
    <property type="entry name" value="MAPK"/>
</dbReference>
<dbReference type="PANTHER" id="PTHR24055">
    <property type="entry name" value="MITOGEN-ACTIVATED PROTEIN KINASE"/>
    <property type="match status" value="1"/>
</dbReference>
<dbReference type="InterPro" id="IPR011009">
    <property type="entry name" value="Kinase-like_dom_sf"/>
</dbReference>
<name>A0ABM4UCR5_COFAR</name>
<evidence type="ECO:0000313" key="11">
    <source>
        <dbReference type="RefSeq" id="XP_071905071.1"/>
    </source>
</evidence>
<protein>
    <submittedName>
        <fullName evidence="11">Mitogen-activated protein kinase 20-like</fullName>
    </submittedName>
</protein>
<dbReference type="InterPro" id="IPR000719">
    <property type="entry name" value="Prot_kinase_dom"/>
</dbReference>
<evidence type="ECO:0000256" key="3">
    <source>
        <dbReference type="ARBA" id="ARBA00022679"/>
    </source>
</evidence>
<dbReference type="PROSITE" id="PS00107">
    <property type="entry name" value="PROTEIN_KINASE_ATP"/>
    <property type="match status" value="1"/>
</dbReference>
<dbReference type="PROSITE" id="PS01351">
    <property type="entry name" value="MAPK"/>
    <property type="match status" value="1"/>
</dbReference>
<evidence type="ECO:0000313" key="10">
    <source>
        <dbReference type="Proteomes" id="UP001652660"/>
    </source>
</evidence>
<organism evidence="10 11">
    <name type="scientific">Coffea arabica</name>
    <name type="common">Arabian coffee</name>
    <dbReference type="NCBI Taxonomy" id="13443"/>
    <lineage>
        <taxon>Eukaryota</taxon>
        <taxon>Viridiplantae</taxon>
        <taxon>Streptophyta</taxon>
        <taxon>Embryophyta</taxon>
        <taxon>Tracheophyta</taxon>
        <taxon>Spermatophyta</taxon>
        <taxon>Magnoliopsida</taxon>
        <taxon>eudicotyledons</taxon>
        <taxon>Gunneridae</taxon>
        <taxon>Pentapetalae</taxon>
        <taxon>asterids</taxon>
        <taxon>lamiids</taxon>
        <taxon>Gentianales</taxon>
        <taxon>Rubiaceae</taxon>
        <taxon>Ixoroideae</taxon>
        <taxon>Gardenieae complex</taxon>
        <taxon>Bertiereae - Coffeeae clade</taxon>
        <taxon>Coffeeae</taxon>
        <taxon>Coffea</taxon>
    </lineage>
</organism>